<comment type="caution">
    <text evidence="13">The sequence shown here is derived from an EMBL/GenBank/DDBJ whole genome shotgun (WGS) entry which is preliminary data.</text>
</comment>
<dbReference type="GO" id="GO:0005886">
    <property type="term" value="C:plasma membrane"/>
    <property type="evidence" value="ECO:0007669"/>
    <property type="project" value="InterPro"/>
</dbReference>
<dbReference type="Pfam" id="PF00028">
    <property type="entry name" value="Cadherin"/>
    <property type="match status" value="5"/>
</dbReference>
<evidence type="ECO:0000256" key="1">
    <source>
        <dbReference type="ARBA" id="ARBA00004370"/>
    </source>
</evidence>
<keyword evidence="7 11" id="KW-0472">Membrane</keyword>
<reference evidence="13" key="1">
    <citation type="submission" date="2023-10" db="EMBL/GenBank/DDBJ databases">
        <title>Genome assembly of Pristionchus species.</title>
        <authorList>
            <person name="Yoshida K."/>
            <person name="Sommer R.J."/>
        </authorList>
    </citation>
    <scope>NUCLEOTIDE SEQUENCE</scope>
    <source>
        <strain evidence="13">RS5133</strain>
    </source>
</reference>
<keyword evidence="8" id="KW-0325">Glycoprotein</keyword>
<keyword evidence="5" id="KW-0130">Cell adhesion</keyword>
<dbReference type="PROSITE" id="PS50268">
    <property type="entry name" value="CADHERIN_2"/>
    <property type="match status" value="8"/>
</dbReference>
<dbReference type="Gene3D" id="2.60.40.60">
    <property type="entry name" value="Cadherins"/>
    <property type="match status" value="8"/>
</dbReference>
<dbReference type="InterPro" id="IPR002126">
    <property type="entry name" value="Cadherin-like_dom"/>
</dbReference>
<evidence type="ECO:0000313" key="13">
    <source>
        <dbReference type="EMBL" id="GMT25041.1"/>
    </source>
</evidence>
<dbReference type="CDD" id="cd11304">
    <property type="entry name" value="Cadherin_repeat"/>
    <property type="match status" value="8"/>
</dbReference>
<keyword evidence="4 9" id="KW-0106">Calcium</keyword>
<feature type="domain" description="Cadherin" evidence="12">
    <location>
        <begin position="291"/>
        <end position="392"/>
    </location>
</feature>
<dbReference type="FunFam" id="2.60.40.60:FF:000116">
    <property type="entry name" value="Dachsous cadherin-related 2"/>
    <property type="match status" value="1"/>
</dbReference>
<proteinExistence type="predicted"/>
<comment type="subcellular location">
    <subcellularLocation>
        <location evidence="1">Membrane</location>
    </subcellularLocation>
</comment>
<evidence type="ECO:0000313" key="14">
    <source>
        <dbReference type="Proteomes" id="UP001432322"/>
    </source>
</evidence>
<dbReference type="PROSITE" id="PS00232">
    <property type="entry name" value="CADHERIN_1"/>
    <property type="match status" value="2"/>
</dbReference>
<keyword evidence="6 11" id="KW-1133">Transmembrane helix</keyword>
<feature type="non-terminal residue" evidence="13">
    <location>
        <position position="1"/>
    </location>
</feature>
<dbReference type="SMART" id="SM00112">
    <property type="entry name" value="CA"/>
    <property type="match status" value="8"/>
</dbReference>
<dbReference type="InterPro" id="IPR015919">
    <property type="entry name" value="Cadherin-like_sf"/>
</dbReference>
<evidence type="ECO:0000256" key="6">
    <source>
        <dbReference type="ARBA" id="ARBA00022989"/>
    </source>
</evidence>
<feature type="domain" description="Cadherin" evidence="12">
    <location>
        <begin position="652"/>
        <end position="756"/>
    </location>
</feature>
<evidence type="ECO:0000256" key="8">
    <source>
        <dbReference type="ARBA" id="ARBA00023180"/>
    </source>
</evidence>
<feature type="domain" description="Cadherin" evidence="12">
    <location>
        <begin position="546"/>
        <end position="651"/>
    </location>
</feature>
<keyword evidence="14" id="KW-1185">Reference proteome</keyword>
<dbReference type="InterPro" id="IPR020894">
    <property type="entry name" value="Cadherin_CS"/>
</dbReference>
<dbReference type="GO" id="GO:0005509">
    <property type="term" value="F:calcium ion binding"/>
    <property type="evidence" value="ECO:0007669"/>
    <property type="project" value="UniProtKB-UniRule"/>
</dbReference>
<dbReference type="PANTHER" id="PTHR24026:SF135">
    <property type="entry name" value="CADHERIN DOMAIN-CONTAINING PROTEIN"/>
    <property type="match status" value="1"/>
</dbReference>
<feature type="region of interest" description="Disordered" evidence="10">
    <location>
        <begin position="1182"/>
        <end position="1203"/>
    </location>
</feature>
<gene>
    <name evidence="13" type="ORF">PFISCL1PPCAC_16338</name>
</gene>
<evidence type="ECO:0000256" key="4">
    <source>
        <dbReference type="ARBA" id="ARBA00022837"/>
    </source>
</evidence>
<dbReference type="PRINTS" id="PR00205">
    <property type="entry name" value="CADHERIN"/>
</dbReference>
<evidence type="ECO:0000256" key="2">
    <source>
        <dbReference type="ARBA" id="ARBA00022692"/>
    </source>
</evidence>
<dbReference type="Proteomes" id="UP001432322">
    <property type="component" value="Unassembled WGS sequence"/>
</dbReference>
<sequence>ILLLFLPVGFGFTHHQILRDASINQPFFSLSPSQLTNSIEGAVSNYPPVLEVKSGIGYLDENAIIGTTVRVSPLSHSPSLQITVTDADLKAGMPPATYQYVLTGLGATVFAVDQRGFVYLNVNEIDSDPPNPQTYQLTVQAREVDTVPIRSSAPITITINIVDANDNSPQFETPIVTAETTAGGGERSIVKVEATDKDDGLYGTISYAITQVDGLPDTHLFFYDQPSHTLMTKEDLEPGRSYQVVVTATDGGGLSAQSIIIVAVFADTVPATSSSPIVSLSSHQSTTAEETIQTIVTDIKESATVNTLVVQLGEERPMFDVLYSIEGGNEDGNFAIDASTGAIRTLKPLDARVSSLYSLQVETRSTTANQHLYWTLVQISVTTSPNTRAPVFMGTQPLLVALAIDDLAQLKRDAIVGSISVTDEDEGRNGQIELGVLSPHDRLFSIDSNGVIRIKGEFTAEHLGEHRIMVFARDGGSPPRESLASIILTISTAENIEIITESPVPSFSYFTFPPETTTQPYSEQTSFESSTESIEPIEDRLAPVFNPPTITVAIDENKADLQIATVSAAYPDGASGSLTYILLEGDENTFKVDSYTGAVRLIRPLDAESEKSLQLVVTTAESASLLINPVLAHNASVTVVVGDANDWIPAFEHSQYTFSVRAETQPGSIIGQTTAFDEDRDEPNNVILYSIIGGGDGIFSINAQNGLITLARPLTGMAGQKISLRVEARDGGEPPQSTTAFVMINIEENDKMITIVDEGKEEEKSGFIRFTKKNFTSSVSESLRPPHLVIVLPIESSQSAPFITCSILSGNFKGAFSVTPNGGNCELRTQMELDREEIERHLLNISVSSSLGLSDSTLVHISVIDANDNTPVFEYDNDLSLLHYYAGVSSEAGPFTRVLTVKANDADIGNSSLVRYSLDALSLHSKYFSISPQGEISTRQSMSQLLHSTKIDKFDLKILACDSPSTGQPLCSRAPATIVVVKDDNRIRIATSGMKPSQLAPHQVDIIRSLRSHSGRCSLFLLDRVIELPPSVDGRIRTNMTWIALDPIARTLCGKEELRPLFEPTSLVVTQGKLRPWFVVDSIQSEADLQRKESSLSNVEWKASSAILILVSLFIALGALLATCGVCYFWTKHKNSQQHSLHHQYPSHAYPPAKLGTIFLPNPSMGDKMYETQMLELPMSEEDLTLKGRQQSGSSGESRERERVNYRSYGRDLKTNYEGDLSIEETMYALNVPTRFDVRSHKGLMTLFFRSLHPVIIPTPDYRY</sequence>
<organism evidence="13 14">
    <name type="scientific">Pristionchus fissidentatus</name>
    <dbReference type="NCBI Taxonomy" id="1538716"/>
    <lineage>
        <taxon>Eukaryota</taxon>
        <taxon>Metazoa</taxon>
        <taxon>Ecdysozoa</taxon>
        <taxon>Nematoda</taxon>
        <taxon>Chromadorea</taxon>
        <taxon>Rhabditida</taxon>
        <taxon>Rhabditina</taxon>
        <taxon>Diplogasteromorpha</taxon>
        <taxon>Diplogasteroidea</taxon>
        <taxon>Neodiplogasteridae</taxon>
        <taxon>Pristionchus</taxon>
    </lineage>
</organism>
<dbReference type="EMBL" id="BTSY01000004">
    <property type="protein sequence ID" value="GMT25041.1"/>
    <property type="molecule type" value="Genomic_DNA"/>
</dbReference>
<evidence type="ECO:0000256" key="10">
    <source>
        <dbReference type="SAM" id="MobiDB-lite"/>
    </source>
</evidence>
<keyword evidence="3" id="KW-0677">Repeat</keyword>
<feature type="transmembrane region" description="Helical" evidence="11">
    <location>
        <begin position="1106"/>
        <end position="1130"/>
    </location>
</feature>
<name>A0AAV5W2S9_9BILA</name>
<feature type="domain" description="Cadherin" evidence="12">
    <location>
        <begin position="169"/>
        <end position="278"/>
    </location>
</feature>
<feature type="domain" description="Cadherin" evidence="12">
    <location>
        <begin position="771"/>
        <end position="873"/>
    </location>
</feature>
<evidence type="ECO:0000256" key="11">
    <source>
        <dbReference type="SAM" id="Phobius"/>
    </source>
</evidence>
<feature type="domain" description="Cadherin" evidence="12">
    <location>
        <begin position="59"/>
        <end position="171"/>
    </location>
</feature>
<evidence type="ECO:0000259" key="12">
    <source>
        <dbReference type="PROSITE" id="PS50268"/>
    </source>
</evidence>
<dbReference type="AlphaFoldDB" id="A0AAV5W2S9"/>
<feature type="domain" description="Cadherin" evidence="12">
    <location>
        <begin position="880"/>
        <end position="998"/>
    </location>
</feature>
<dbReference type="GO" id="GO:0007156">
    <property type="term" value="P:homophilic cell adhesion via plasma membrane adhesion molecules"/>
    <property type="evidence" value="ECO:0007669"/>
    <property type="project" value="InterPro"/>
</dbReference>
<evidence type="ECO:0000256" key="5">
    <source>
        <dbReference type="ARBA" id="ARBA00022889"/>
    </source>
</evidence>
<feature type="domain" description="Cadherin" evidence="12">
    <location>
        <begin position="416"/>
        <end position="507"/>
    </location>
</feature>
<evidence type="ECO:0000256" key="3">
    <source>
        <dbReference type="ARBA" id="ARBA00022737"/>
    </source>
</evidence>
<accession>A0AAV5W2S9</accession>
<protein>
    <recommendedName>
        <fullName evidence="12">Cadherin domain-containing protein</fullName>
    </recommendedName>
</protein>
<dbReference type="PANTHER" id="PTHR24026">
    <property type="entry name" value="FAT ATYPICAL CADHERIN-RELATED"/>
    <property type="match status" value="1"/>
</dbReference>
<dbReference type="SUPFAM" id="SSF49313">
    <property type="entry name" value="Cadherin-like"/>
    <property type="match status" value="8"/>
</dbReference>
<keyword evidence="2 11" id="KW-0812">Transmembrane</keyword>
<evidence type="ECO:0000256" key="9">
    <source>
        <dbReference type="PROSITE-ProRule" id="PRU00043"/>
    </source>
</evidence>
<evidence type="ECO:0000256" key="7">
    <source>
        <dbReference type="ARBA" id="ARBA00023136"/>
    </source>
</evidence>